<accession>A0A7X2NMJ1</accession>
<evidence type="ECO:0000256" key="1">
    <source>
        <dbReference type="SAM" id="MobiDB-lite"/>
    </source>
</evidence>
<sequence length="76" mass="8638">MGRGRAGGRRRTGEGGRGMNFTDSPYERMMKQVPRPSRHDPEPCPACRERGGDCRKKRRTLIVELRRTSGQVGPKR</sequence>
<dbReference type="EMBL" id="VUMD01000013">
    <property type="protein sequence ID" value="MSS37651.1"/>
    <property type="molecule type" value="Genomic_DNA"/>
</dbReference>
<feature type="region of interest" description="Disordered" evidence="1">
    <location>
        <begin position="1"/>
        <end position="52"/>
    </location>
</feature>
<dbReference type="Proteomes" id="UP000429958">
    <property type="component" value="Unassembled WGS sequence"/>
</dbReference>
<evidence type="ECO:0000313" key="2">
    <source>
        <dbReference type="EMBL" id="MSS37651.1"/>
    </source>
</evidence>
<evidence type="ECO:0000313" key="3">
    <source>
        <dbReference type="Proteomes" id="UP000429958"/>
    </source>
</evidence>
<name>A0A7X2NMJ1_9CLOT</name>
<gene>
    <name evidence="2" type="ORF">FYJ39_13975</name>
</gene>
<feature type="compositionally biased region" description="Basic and acidic residues" evidence="1">
    <location>
        <begin position="37"/>
        <end position="52"/>
    </location>
</feature>
<reference evidence="2 3" key="1">
    <citation type="submission" date="2019-08" db="EMBL/GenBank/DDBJ databases">
        <title>In-depth cultivation of the pig gut microbiome towards novel bacterial diversity and tailored functional studies.</title>
        <authorList>
            <person name="Wylensek D."/>
            <person name="Hitch T.C.A."/>
            <person name="Clavel T."/>
        </authorList>
    </citation>
    <scope>NUCLEOTIDE SEQUENCE [LARGE SCALE GENOMIC DNA]</scope>
    <source>
        <strain evidence="2 3">WCA-389-WT-23D1</strain>
    </source>
</reference>
<proteinExistence type="predicted"/>
<feature type="compositionally biased region" description="Basic residues" evidence="1">
    <location>
        <begin position="1"/>
        <end position="10"/>
    </location>
</feature>
<dbReference type="AlphaFoldDB" id="A0A7X2NMJ1"/>
<protein>
    <submittedName>
        <fullName evidence="2">Uncharacterized protein</fullName>
    </submittedName>
</protein>
<keyword evidence="3" id="KW-1185">Reference proteome</keyword>
<comment type="caution">
    <text evidence="2">The sequence shown here is derived from an EMBL/GenBank/DDBJ whole genome shotgun (WGS) entry which is preliminary data.</text>
</comment>
<organism evidence="2 3">
    <name type="scientific">Clostridium porci</name>
    <dbReference type="NCBI Taxonomy" id="2605778"/>
    <lineage>
        <taxon>Bacteria</taxon>
        <taxon>Bacillati</taxon>
        <taxon>Bacillota</taxon>
        <taxon>Clostridia</taxon>
        <taxon>Eubacteriales</taxon>
        <taxon>Clostridiaceae</taxon>
        <taxon>Clostridium</taxon>
    </lineage>
</organism>